<evidence type="ECO:0000256" key="1">
    <source>
        <dbReference type="SAM" id="MobiDB-lite"/>
    </source>
</evidence>
<accession>A0A1I8INP3</accession>
<sequence>MLKLLYPGHLHLGNVLVSENGCKLTDLENGLLGLSCSLRQRVLSLKRLKSFEEIDVYSFGHCLYEMATGQVLTSSYVDAHSLTCSTDLKNIIQSILTEDAIRSGMPTVPELLENPFFASTPVHYLAKPQWKIAGRAKEVLTAYKAAQEFRLREDQRQVSLVKRRSRAANLTEDERRARRTAKFSSADGDATKANPSAQQQQPPPPPPPPGVPPPPPPPMPPSGDPGAAGGGQGRGALLSDIAGFRKDGLKKAVTNDRRQQAFPARHKQHLSQILVLLNSLAQPAATNGYRVAEQTGSFNVDRRLGRVPDAAKRLSRAKRPANADTVQVEAASSPWKRLVENSISNSSDNGEVDGRLRKRGRTGDASRVGDILEDRRACGPAVATLSAEMRQIRLSTKRQSLSRCLGAAASTSRLTGRVSDIGRSECRALGPQLARKRLRRCHRHFHRLLLAWLDNLVDADAMVDRWQTAAVQETGVVDASRSPALSMSFSASWSSSESSSSSSDSHRGRIAFALNRSVTFATVAAATLSIRRFLFLIVFKLAQMQSVAMLLIQAIQHLSMELANIRAVGLANKLQQQIGEQPGSPNNHGVGLIKVLGIRMQIPQTQVLLTAIVIPFSSNAEPMRFRERCIVSRYAHNGSRPPIVVDNGPKSISNLPVPLQRSIEGPAIDDDGAASASALTAGRRDDDRVGFDVVAFEVAGIDVALLLERLLLIELANIERLDCFGGRPRRLGEGDCQNRSNHRTMKTPCLPEMLKLQQQQPQRPRQRLPLVDELFDVAPSEYSDSVVLSSLESSPAASS</sequence>
<feature type="compositionally biased region" description="Pro residues" evidence="1">
    <location>
        <begin position="201"/>
        <end position="223"/>
    </location>
</feature>
<dbReference type="Proteomes" id="UP000095280">
    <property type="component" value="Unplaced"/>
</dbReference>
<dbReference type="Gene3D" id="1.10.510.10">
    <property type="entry name" value="Transferase(Phosphotransferase) domain 1"/>
    <property type="match status" value="1"/>
</dbReference>
<dbReference type="SUPFAM" id="SSF56112">
    <property type="entry name" value="Protein kinase-like (PK-like)"/>
    <property type="match status" value="1"/>
</dbReference>
<organism evidence="3 4">
    <name type="scientific">Macrostomum lignano</name>
    <dbReference type="NCBI Taxonomy" id="282301"/>
    <lineage>
        <taxon>Eukaryota</taxon>
        <taxon>Metazoa</taxon>
        <taxon>Spiralia</taxon>
        <taxon>Lophotrochozoa</taxon>
        <taxon>Platyhelminthes</taxon>
        <taxon>Rhabditophora</taxon>
        <taxon>Macrostomorpha</taxon>
        <taxon>Macrostomida</taxon>
        <taxon>Macrostomidae</taxon>
        <taxon>Macrostomum</taxon>
    </lineage>
</organism>
<evidence type="ECO:0000313" key="4">
    <source>
        <dbReference type="WBParaSite" id="maker-uti_cns_0014561-snap-gene-0.3-mRNA-1"/>
    </source>
</evidence>
<dbReference type="Pfam" id="PF02205">
    <property type="entry name" value="WH2"/>
    <property type="match status" value="1"/>
</dbReference>
<proteinExistence type="predicted"/>
<dbReference type="AlphaFoldDB" id="A0A1I8INP3"/>
<protein>
    <submittedName>
        <fullName evidence="4">WH2 domain-containing protein</fullName>
    </submittedName>
</protein>
<dbReference type="WBParaSite" id="maker-uti_cns_0014561-snap-gene-0.3-mRNA-1">
    <property type="protein sequence ID" value="maker-uti_cns_0014561-snap-gene-0.3-mRNA-1"/>
    <property type="gene ID" value="maker-uti_cns_0014561-snap-gene-0.3"/>
</dbReference>
<dbReference type="InterPro" id="IPR003124">
    <property type="entry name" value="WH2_dom"/>
</dbReference>
<feature type="region of interest" description="Disordered" evidence="1">
    <location>
        <begin position="156"/>
        <end position="236"/>
    </location>
</feature>
<keyword evidence="3" id="KW-1185">Reference proteome</keyword>
<name>A0A1I8INP3_9PLAT</name>
<dbReference type="GO" id="GO:0003779">
    <property type="term" value="F:actin binding"/>
    <property type="evidence" value="ECO:0007669"/>
    <property type="project" value="InterPro"/>
</dbReference>
<reference evidence="4" key="1">
    <citation type="submission" date="2016-11" db="UniProtKB">
        <authorList>
            <consortium name="WormBaseParasite"/>
        </authorList>
    </citation>
    <scope>IDENTIFICATION</scope>
</reference>
<evidence type="ECO:0000259" key="2">
    <source>
        <dbReference type="Pfam" id="PF02205"/>
    </source>
</evidence>
<evidence type="ECO:0000313" key="3">
    <source>
        <dbReference type="Proteomes" id="UP000095280"/>
    </source>
</evidence>
<feature type="region of interest" description="Disordered" evidence="1">
    <location>
        <begin position="312"/>
        <end position="331"/>
    </location>
</feature>
<feature type="domain" description="WH2" evidence="2">
    <location>
        <begin position="230"/>
        <end position="257"/>
    </location>
</feature>
<feature type="region of interest" description="Disordered" evidence="1">
    <location>
        <begin position="339"/>
        <end position="363"/>
    </location>
</feature>
<dbReference type="InterPro" id="IPR011009">
    <property type="entry name" value="Kinase-like_dom_sf"/>
</dbReference>